<dbReference type="SUPFAM" id="SSF57850">
    <property type="entry name" value="RING/U-box"/>
    <property type="match status" value="1"/>
</dbReference>
<evidence type="ECO:0000256" key="7">
    <source>
        <dbReference type="ARBA" id="ARBA00022679"/>
    </source>
</evidence>
<dbReference type="SMART" id="SM00504">
    <property type="entry name" value="Ubox"/>
    <property type="match status" value="1"/>
</dbReference>
<feature type="compositionally biased region" description="Low complexity" evidence="12">
    <location>
        <begin position="51"/>
        <end position="61"/>
    </location>
</feature>
<organism evidence="14 15">
    <name type="scientific">Ramularia collo-cygni</name>
    <dbReference type="NCBI Taxonomy" id="112498"/>
    <lineage>
        <taxon>Eukaryota</taxon>
        <taxon>Fungi</taxon>
        <taxon>Dikarya</taxon>
        <taxon>Ascomycota</taxon>
        <taxon>Pezizomycotina</taxon>
        <taxon>Dothideomycetes</taxon>
        <taxon>Dothideomycetidae</taxon>
        <taxon>Mycosphaerellales</taxon>
        <taxon>Mycosphaerellaceae</taxon>
        <taxon>Ramularia</taxon>
    </lineage>
</organism>
<dbReference type="GO" id="GO:0003755">
    <property type="term" value="F:peptidyl-prolyl cis-trans isomerase activity"/>
    <property type="evidence" value="ECO:0007669"/>
    <property type="project" value="UniProtKB-KW"/>
</dbReference>
<evidence type="ECO:0000256" key="12">
    <source>
        <dbReference type="SAM" id="MobiDB-lite"/>
    </source>
</evidence>
<feature type="compositionally biased region" description="Basic and acidic residues" evidence="12">
    <location>
        <begin position="820"/>
        <end position="833"/>
    </location>
</feature>
<keyword evidence="10" id="KW-0539">Nucleus</keyword>
<dbReference type="Pfam" id="PF10408">
    <property type="entry name" value="Ufd2P_core"/>
    <property type="match status" value="1"/>
</dbReference>
<dbReference type="InterPro" id="IPR045132">
    <property type="entry name" value="UBE4"/>
</dbReference>
<sequence length="1067" mass="120974">MDPSDKEEADRIRAKRLAKLGGTPSAQPSPSTTAASQTDGTAGSLPPPSSAAPISQSNPQATTEKKPVKINVSKPRPSSPSKRDRDGSEKPRDNGTTRPRANKPERAAESVEVWQDRILKQAMRVTLSPEEVVDSNGNKLAFLASTRQDLEDQNAPILLNVEVLESAITEAAAQAEDKNIFKYLLTCFKRVSRTIRSTRYTDENDPRHDILKEARRLCMSYCVFAITMPEMFGEDVATSNGLADHLLAEPESDYGICADFLTQASILIEEDDSIKDALTGAVEQLSTQLADIDMLQGYEPYVRALRNIFQYPKLIDAISQSSMWAPSDVQAQDIEKKTILGPFFRISPMQQEPANSYFPAPKSQSRGDIASAQNAVRMSLRNHQDNLFVLTNAVVKSGPAPRERILDWFAMCVNKNHKKRAMRVDPRTVSSDGFMVNVTNALDRLSEPFMDATFSKIEKIDVDYLRRNPRVDISEETKMNVDQKSSDEFYSNNADGKNNFISEVFFLTVAAHHYGTEAAQSRADLMKKSVKRSEEDVKSFEAERHKYINDPRYLQRYEEHLEKMKKMIDNTWSTIHATNGVLQDEQTQSRSMQFMRYVIVWLLRLASGQNLPKNSIQLPLPEEQPLVFKCLPEYFLEDVVDNFKYIFNNVPMIVTPQQSSEVVEVCVTFLQSSDYVKNPSIKSGLVTILYYGIMPYTSNRKLGVLGDALIGSSFANKHLLHALMRYYIEAENTGTHTQFFDKFNIRYEIFQVIKRIWVNTVYRENLAKEAKVNTEFFVQFVNMITNDATFVLDESLTSLQKIHELSKELNDSAHMQGLSEDQRKEKQELLDDSKSKAKSYMGLTRETMETLILFTEALASSFAMKEIVTRLADMLDMNLALMVGPKSSNLKVDEPDKYDFHPKALLSDIVKVYTNLSKQQNFITAIARDERSYIPSNFDRAMNIMKDKALKSPDELKLWEQLCKDVAEAKAQDEQEEEDLGEIPDEFLDPLMATLMTDPVILPMSKNTIDRATIQSHLLSTPMDPFNRSPLKIGDVIPDVELKAKIDAWKAEKKAERQRERMDVSEG</sequence>
<dbReference type="Pfam" id="PF04564">
    <property type="entry name" value="U-box"/>
    <property type="match status" value="1"/>
</dbReference>
<proteinExistence type="inferred from homology"/>
<evidence type="ECO:0000256" key="3">
    <source>
        <dbReference type="ARBA" id="ARBA00004496"/>
    </source>
</evidence>
<evidence type="ECO:0000313" key="14">
    <source>
        <dbReference type="EMBL" id="CZT24654.1"/>
    </source>
</evidence>
<evidence type="ECO:0000256" key="11">
    <source>
        <dbReference type="SAM" id="Coils"/>
    </source>
</evidence>
<dbReference type="GO" id="GO:0034450">
    <property type="term" value="F:ubiquitin-ubiquitin ligase activity"/>
    <property type="evidence" value="ECO:0007669"/>
    <property type="project" value="InterPro"/>
</dbReference>
<feature type="domain" description="U-box" evidence="13">
    <location>
        <begin position="982"/>
        <end position="1056"/>
    </location>
</feature>
<dbReference type="GO" id="GO:0000151">
    <property type="term" value="C:ubiquitin ligase complex"/>
    <property type="evidence" value="ECO:0007669"/>
    <property type="project" value="InterPro"/>
</dbReference>
<evidence type="ECO:0000256" key="6">
    <source>
        <dbReference type="ARBA" id="ARBA00022490"/>
    </source>
</evidence>
<dbReference type="OrthoDB" id="20295at2759"/>
<keyword evidence="9" id="KW-0697">Rotamase</keyword>
<dbReference type="InterPro" id="IPR013083">
    <property type="entry name" value="Znf_RING/FYVE/PHD"/>
</dbReference>
<dbReference type="AlphaFoldDB" id="A0A2D3VNV3"/>
<dbReference type="EMBL" id="FJUY01000022">
    <property type="protein sequence ID" value="CZT24654.1"/>
    <property type="molecule type" value="Genomic_DNA"/>
</dbReference>
<evidence type="ECO:0000313" key="15">
    <source>
        <dbReference type="Proteomes" id="UP000225277"/>
    </source>
</evidence>
<dbReference type="Gene3D" id="3.30.40.10">
    <property type="entry name" value="Zinc/RING finger domain, C3HC4 (zinc finger)"/>
    <property type="match status" value="1"/>
</dbReference>
<evidence type="ECO:0000256" key="4">
    <source>
        <dbReference type="ARBA" id="ARBA00004906"/>
    </source>
</evidence>
<evidence type="ECO:0000256" key="10">
    <source>
        <dbReference type="ARBA" id="ARBA00023242"/>
    </source>
</evidence>
<reference evidence="14 15" key="1">
    <citation type="submission" date="2016-03" db="EMBL/GenBank/DDBJ databases">
        <authorList>
            <person name="Ploux O."/>
        </authorList>
    </citation>
    <scope>NUCLEOTIDE SEQUENCE [LARGE SCALE GENOMIC DNA]</scope>
    <source>
        <strain evidence="14 15">URUG2</strain>
    </source>
</reference>
<name>A0A2D3VNV3_9PEZI</name>
<dbReference type="PANTHER" id="PTHR13931:SF2">
    <property type="entry name" value="UBIQUITIN CONJUGATION FACTOR E4 B"/>
    <property type="match status" value="1"/>
</dbReference>
<dbReference type="Proteomes" id="UP000225277">
    <property type="component" value="Unassembled WGS sequence"/>
</dbReference>
<comment type="subcellular location">
    <subcellularLocation>
        <location evidence="3">Cytoplasm</location>
    </subcellularLocation>
    <subcellularLocation>
        <location evidence="2">Nucleus</location>
    </subcellularLocation>
</comment>
<comment type="similarity">
    <text evidence="5">Belongs to the ubiquitin conjugation factor E4 family.</text>
</comment>
<dbReference type="GO" id="GO:0000209">
    <property type="term" value="P:protein polyubiquitination"/>
    <property type="evidence" value="ECO:0007669"/>
    <property type="project" value="TreeGrafter"/>
</dbReference>
<evidence type="ECO:0000256" key="9">
    <source>
        <dbReference type="ARBA" id="ARBA00023110"/>
    </source>
</evidence>
<dbReference type="RefSeq" id="XP_023631378.1">
    <property type="nucleotide sequence ID" value="XM_023775610.1"/>
</dbReference>
<evidence type="ECO:0000256" key="1">
    <source>
        <dbReference type="ARBA" id="ARBA00000900"/>
    </source>
</evidence>
<accession>A0A2D3VNV3</accession>
<dbReference type="GeneID" id="35605425"/>
<keyword evidence="11" id="KW-0175">Coiled coil</keyword>
<feature type="compositionally biased region" description="Basic and acidic residues" evidence="12">
    <location>
        <begin position="81"/>
        <end position="95"/>
    </location>
</feature>
<dbReference type="UniPathway" id="UPA00143"/>
<feature type="compositionally biased region" description="Low complexity" evidence="12">
    <location>
        <begin position="23"/>
        <end position="44"/>
    </location>
</feature>
<keyword evidence="9" id="KW-0413">Isomerase</keyword>
<comment type="pathway">
    <text evidence="4">Protein modification; protein ubiquitination.</text>
</comment>
<dbReference type="PROSITE" id="PS51698">
    <property type="entry name" value="U_BOX"/>
    <property type="match status" value="1"/>
</dbReference>
<dbReference type="GO" id="GO:0036503">
    <property type="term" value="P:ERAD pathway"/>
    <property type="evidence" value="ECO:0007669"/>
    <property type="project" value="InterPro"/>
</dbReference>
<dbReference type="GO" id="GO:0006511">
    <property type="term" value="P:ubiquitin-dependent protein catabolic process"/>
    <property type="evidence" value="ECO:0007669"/>
    <property type="project" value="InterPro"/>
</dbReference>
<feature type="region of interest" description="Disordered" evidence="12">
    <location>
        <begin position="813"/>
        <end position="833"/>
    </location>
</feature>
<keyword evidence="15" id="KW-1185">Reference proteome</keyword>
<dbReference type="InterPro" id="IPR003613">
    <property type="entry name" value="Ubox_domain"/>
</dbReference>
<evidence type="ECO:0000259" key="13">
    <source>
        <dbReference type="PROSITE" id="PS51698"/>
    </source>
</evidence>
<keyword evidence="6" id="KW-0963">Cytoplasm</keyword>
<evidence type="ECO:0000256" key="8">
    <source>
        <dbReference type="ARBA" id="ARBA00022786"/>
    </source>
</evidence>
<keyword evidence="7" id="KW-0808">Transferase</keyword>
<feature type="compositionally biased region" description="Basic and acidic residues" evidence="12">
    <location>
        <begin position="1"/>
        <end position="12"/>
    </location>
</feature>
<dbReference type="GO" id="GO:0005737">
    <property type="term" value="C:cytoplasm"/>
    <property type="evidence" value="ECO:0007669"/>
    <property type="project" value="UniProtKB-SubCell"/>
</dbReference>
<evidence type="ECO:0000256" key="5">
    <source>
        <dbReference type="ARBA" id="ARBA00007434"/>
    </source>
</evidence>
<dbReference type="PANTHER" id="PTHR13931">
    <property type="entry name" value="UBIQUITINATION FACTOR E4"/>
    <property type="match status" value="1"/>
</dbReference>
<feature type="coiled-coil region" evidence="11">
    <location>
        <begin position="523"/>
        <end position="550"/>
    </location>
</feature>
<dbReference type="FunFam" id="3.30.40.10:FF:000055">
    <property type="entry name" value="Ubiquitin conjugation factor e4 a"/>
    <property type="match status" value="1"/>
</dbReference>
<comment type="catalytic activity">
    <reaction evidence="1">
        <text>S-ubiquitinyl-[E2 ubiquitin-conjugating enzyme]-L-cysteine + [acceptor protein]-L-lysine = [E2 ubiquitin-conjugating enzyme]-L-cysteine + N(6)-ubiquitinyl-[acceptor protein]-L-lysine.</text>
        <dbReference type="EC" id="2.3.2.27"/>
    </reaction>
</comment>
<protein>
    <submittedName>
        <fullName evidence="14">Related to ubiquitin fusion degradation protein-2</fullName>
    </submittedName>
</protein>
<keyword evidence="8" id="KW-0833">Ubl conjugation pathway</keyword>
<dbReference type="CDD" id="cd16657">
    <property type="entry name" value="RING-Ubox_UBE4A"/>
    <property type="match status" value="1"/>
</dbReference>
<feature type="region of interest" description="Disordered" evidence="12">
    <location>
        <begin position="1"/>
        <end position="110"/>
    </location>
</feature>
<evidence type="ECO:0000256" key="2">
    <source>
        <dbReference type="ARBA" id="ARBA00004123"/>
    </source>
</evidence>
<dbReference type="STRING" id="112498.A0A2D3VNV3"/>
<dbReference type="GO" id="GO:0005634">
    <property type="term" value="C:nucleus"/>
    <property type="evidence" value="ECO:0007669"/>
    <property type="project" value="UniProtKB-SubCell"/>
</dbReference>
<gene>
    <name evidence="14" type="ORF">RCC_10380</name>
</gene>
<dbReference type="InterPro" id="IPR019474">
    <property type="entry name" value="Ub_conjug_fac_E4_core"/>
</dbReference>